<dbReference type="STRING" id="679197.HMPREF9336_00803"/>
<dbReference type="Pfam" id="PF13328">
    <property type="entry name" value="HD_4"/>
    <property type="match status" value="1"/>
</dbReference>
<dbReference type="RefSeq" id="WP_007468058.1">
    <property type="nucleotide sequence ID" value="NZ_KI391954.1"/>
</dbReference>
<evidence type="ECO:0000256" key="1">
    <source>
        <dbReference type="SAM" id="MobiDB-lite"/>
    </source>
</evidence>
<keyword evidence="3" id="KW-1185">Reference proteome</keyword>
<protein>
    <recommendedName>
        <fullName evidence="4">HD domain-containing protein</fullName>
    </recommendedName>
</protein>
<dbReference type="Proteomes" id="UP000004816">
    <property type="component" value="Unassembled WGS sequence"/>
</dbReference>
<dbReference type="EMBL" id="ACZI02000003">
    <property type="protein sequence ID" value="EFV14353.1"/>
    <property type="molecule type" value="Genomic_DNA"/>
</dbReference>
<evidence type="ECO:0008006" key="4">
    <source>
        <dbReference type="Google" id="ProtNLM"/>
    </source>
</evidence>
<dbReference type="Gene3D" id="1.10.3210.10">
    <property type="entry name" value="Hypothetical protein af1432"/>
    <property type="match status" value="1"/>
</dbReference>
<gene>
    <name evidence="2" type="ORF">HMPREF9336_00803</name>
</gene>
<organism evidence="2 3">
    <name type="scientific">Segniliparus rugosus (strain ATCC BAA-974 / DSM 45345 / CCUG 50838 / CIP 108380 / JCM 13579 / CDC 945)</name>
    <dbReference type="NCBI Taxonomy" id="679197"/>
    <lineage>
        <taxon>Bacteria</taxon>
        <taxon>Bacillati</taxon>
        <taxon>Actinomycetota</taxon>
        <taxon>Actinomycetes</taxon>
        <taxon>Mycobacteriales</taxon>
        <taxon>Segniliparaceae</taxon>
        <taxon>Segniliparus</taxon>
    </lineage>
</organism>
<feature type="region of interest" description="Disordered" evidence="1">
    <location>
        <begin position="1"/>
        <end position="36"/>
    </location>
</feature>
<name>E5XMT3_SEGRC</name>
<accession>E5XMT3</accession>
<proteinExistence type="predicted"/>
<dbReference type="AlphaFoldDB" id="E5XMT3"/>
<dbReference type="eggNOG" id="COG0317">
    <property type="taxonomic scope" value="Bacteria"/>
</dbReference>
<dbReference type="HOGENOM" id="CLU_109398_2_1_11"/>
<dbReference type="SUPFAM" id="SSF109604">
    <property type="entry name" value="HD-domain/PDEase-like"/>
    <property type="match status" value="1"/>
</dbReference>
<sequence length="167" mass="17708">MKGASGTVRSSELGSVAEPIAHAAHAGQTDKAGEPYTGHLSRVAARLETEGPEAVAAGWLHDAIEDTSTTRADLLNAGIPERVVRVVELLTRTGKPDDEYYAAIKNDQSALAVKLADLADNTDPQRLAALPAERQAKLRTKYAKAYRALGRDDFAVALEASAQSEEG</sequence>
<reference evidence="2 3" key="1">
    <citation type="journal article" date="2011" name="Stand. Genomic Sci.">
        <title>High quality draft genome sequence of Segniliparus rugosus CDC 945(T)= (ATCC BAA-974(T)).</title>
        <authorList>
            <person name="Earl A.M."/>
            <person name="Desjardins C.A."/>
            <person name="Fitzgerald M.G."/>
            <person name="Arachchi H.M."/>
            <person name="Zeng Q."/>
            <person name="Mehta T."/>
            <person name="Griggs A."/>
            <person name="Birren B.W."/>
            <person name="Toney N.C."/>
            <person name="Carr J."/>
            <person name="Posey J."/>
            <person name="Butler W.R."/>
        </authorList>
    </citation>
    <scope>NUCLEOTIDE SEQUENCE [LARGE SCALE GENOMIC DNA]</scope>
    <source>
        <strain evidence="3">ATCC BAA-974 / DSM 45345 / CCUG 50838 / CIP 108380 / JCM 13579 / CDC 945</strain>
    </source>
</reference>
<evidence type="ECO:0000313" key="2">
    <source>
        <dbReference type="EMBL" id="EFV14353.1"/>
    </source>
</evidence>
<evidence type="ECO:0000313" key="3">
    <source>
        <dbReference type="Proteomes" id="UP000004816"/>
    </source>
</evidence>
<comment type="caution">
    <text evidence="2">The sequence shown here is derived from an EMBL/GenBank/DDBJ whole genome shotgun (WGS) entry which is preliminary data.</text>
</comment>